<evidence type="ECO:0000313" key="2">
    <source>
        <dbReference type="Proteomes" id="UP000035955"/>
    </source>
</evidence>
<name>A0A0J6SUJ0_9HYPH</name>
<dbReference type="Proteomes" id="UP000035955">
    <property type="component" value="Unassembled WGS sequence"/>
</dbReference>
<reference evidence="1 2" key="1">
    <citation type="submission" date="2015-03" db="EMBL/GenBank/DDBJ databases">
        <title>Genome sequencing of Methylobacterium variabile DSM 16961.</title>
        <authorList>
            <person name="Chaudhry V."/>
            <person name="Patil P.B."/>
        </authorList>
    </citation>
    <scope>NUCLEOTIDE SEQUENCE [LARGE SCALE GENOMIC DNA]</scope>
    <source>
        <strain evidence="1 2">DSM 16961</strain>
    </source>
</reference>
<sequence length="220" mass="23414">MWPALKYITALAVSLPLWGILSTASVETQRSGAAEPRTDLEELLWPEAGGARRIDQRGAALSPAALRDKVAVAWFVAPDCAITCVARTLDLDRVAKALPDAVRTRAVFLAISLPDARGETGRLRAFADGTVGAGTTLRFLAGDAAWTASLAAMLRYPAASLPEPPPQVLLFDRRGAIAMTYGGDLVDRPRLEGDIALLHSFAQGLEAPPRRATEATPHPL</sequence>
<dbReference type="SUPFAM" id="SSF52833">
    <property type="entry name" value="Thioredoxin-like"/>
    <property type="match status" value="1"/>
</dbReference>
<proteinExistence type="predicted"/>
<dbReference type="PATRIC" id="fig|298794.3.peg.7576"/>
<evidence type="ECO:0008006" key="3">
    <source>
        <dbReference type="Google" id="ProtNLM"/>
    </source>
</evidence>
<dbReference type="OrthoDB" id="7989458at2"/>
<dbReference type="RefSeq" id="WP_048444808.1">
    <property type="nucleotide sequence ID" value="NZ_LABY01000088.1"/>
</dbReference>
<gene>
    <name evidence="1" type="ORF">VQ02_13970</name>
</gene>
<keyword evidence="2" id="KW-1185">Reference proteome</keyword>
<organism evidence="1 2">
    <name type="scientific">Methylobacterium variabile</name>
    <dbReference type="NCBI Taxonomy" id="298794"/>
    <lineage>
        <taxon>Bacteria</taxon>
        <taxon>Pseudomonadati</taxon>
        <taxon>Pseudomonadota</taxon>
        <taxon>Alphaproteobacteria</taxon>
        <taxon>Hyphomicrobiales</taxon>
        <taxon>Methylobacteriaceae</taxon>
        <taxon>Methylobacterium</taxon>
    </lineage>
</organism>
<dbReference type="EMBL" id="LABY01000088">
    <property type="protein sequence ID" value="KMO37197.1"/>
    <property type="molecule type" value="Genomic_DNA"/>
</dbReference>
<dbReference type="AlphaFoldDB" id="A0A0J6SUJ0"/>
<comment type="caution">
    <text evidence="1">The sequence shown here is derived from an EMBL/GenBank/DDBJ whole genome shotgun (WGS) entry which is preliminary data.</text>
</comment>
<dbReference type="Gene3D" id="3.40.30.10">
    <property type="entry name" value="Glutaredoxin"/>
    <property type="match status" value="1"/>
</dbReference>
<protein>
    <recommendedName>
        <fullName evidence="3">Thioredoxin domain-containing protein</fullName>
    </recommendedName>
</protein>
<evidence type="ECO:0000313" key="1">
    <source>
        <dbReference type="EMBL" id="KMO37197.1"/>
    </source>
</evidence>
<dbReference type="InterPro" id="IPR036249">
    <property type="entry name" value="Thioredoxin-like_sf"/>
</dbReference>
<accession>A0A0J6SUJ0</accession>